<proteinExistence type="predicted"/>
<protein>
    <submittedName>
        <fullName evidence="1">Uncharacterized protein</fullName>
    </submittedName>
</protein>
<sequence length="65" mass="6971">MKSKPLPGWRSCRAVAHAFLLFIPAIIQAGRISSIAALTRSNSKTLAPLSDVDPQLRQDRDGGAV</sequence>
<accession>A0A6A0A2N6</accession>
<comment type="caution">
    <text evidence="1">The sequence shown here is derived from an EMBL/GenBank/DDBJ whole genome shotgun (WGS) entry which is preliminary data.</text>
</comment>
<name>A0A6A0A2N6_HAELA</name>
<keyword evidence="2" id="KW-1185">Reference proteome</keyword>
<dbReference type="AlphaFoldDB" id="A0A6A0A2N6"/>
<reference evidence="1 2" key="1">
    <citation type="submission" date="2020-02" db="EMBL/GenBank/DDBJ databases">
        <title>Draft genome sequence of Haematococcus lacustris strain NIES-144.</title>
        <authorList>
            <person name="Morimoto D."/>
            <person name="Nakagawa S."/>
            <person name="Yoshida T."/>
            <person name="Sawayama S."/>
        </authorList>
    </citation>
    <scope>NUCLEOTIDE SEQUENCE [LARGE SCALE GENOMIC DNA]</scope>
    <source>
        <strain evidence="1 2">NIES-144</strain>
    </source>
</reference>
<gene>
    <name evidence="1" type="ORF">HaLaN_21379</name>
</gene>
<organism evidence="1 2">
    <name type="scientific">Haematococcus lacustris</name>
    <name type="common">Green alga</name>
    <name type="synonym">Haematococcus pluvialis</name>
    <dbReference type="NCBI Taxonomy" id="44745"/>
    <lineage>
        <taxon>Eukaryota</taxon>
        <taxon>Viridiplantae</taxon>
        <taxon>Chlorophyta</taxon>
        <taxon>core chlorophytes</taxon>
        <taxon>Chlorophyceae</taxon>
        <taxon>CS clade</taxon>
        <taxon>Chlamydomonadales</taxon>
        <taxon>Haematococcaceae</taxon>
        <taxon>Haematococcus</taxon>
    </lineage>
</organism>
<evidence type="ECO:0000313" key="1">
    <source>
        <dbReference type="EMBL" id="GFH23722.1"/>
    </source>
</evidence>
<dbReference type="Proteomes" id="UP000485058">
    <property type="component" value="Unassembled WGS sequence"/>
</dbReference>
<dbReference type="EMBL" id="BLLF01002344">
    <property type="protein sequence ID" value="GFH23722.1"/>
    <property type="molecule type" value="Genomic_DNA"/>
</dbReference>
<evidence type="ECO:0000313" key="2">
    <source>
        <dbReference type="Proteomes" id="UP000485058"/>
    </source>
</evidence>